<sequence>MPDFLKHLKLALKPFARRSRRNPQAAIVVSTSLSAIDLQLGPQTHSLSPVVSKSSTLVHFSPDAVNRPSRVSEDFGNRRRAMTSANAHPHPQRRPRRESAPTYPNMVAFVRVPVIPGVSIAFVLDNLNGLDY</sequence>
<keyword evidence="3" id="KW-1185">Reference proteome</keyword>
<dbReference type="OrthoDB" id="10626434at2759"/>
<evidence type="ECO:0000256" key="1">
    <source>
        <dbReference type="SAM" id="MobiDB-lite"/>
    </source>
</evidence>
<reference evidence="2 3" key="1">
    <citation type="journal article" date="2018" name="Evol. Lett.">
        <title>Horizontal gene cluster transfer increased hallucinogenic mushroom diversity.</title>
        <authorList>
            <person name="Reynolds H.T."/>
            <person name="Vijayakumar V."/>
            <person name="Gluck-Thaler E."/>
            <person name="Korotkin H.B."/>
            <person name="Matheny P.B."/>
            <person name="Slot J.C."/>
        </authorList>
    </citation>
    <scope>NUCLEOTIDE SEQUENCE [LARGE SCALE GENOMIC DNA]</scope>
    <source>
        <strain evidence="2 3">SRW20</strain>
    </source>
</reference>
<feature type="region of interest" description="Disordered" evidence="1">
    <location>
        <begin position="66"/>
        <end position="100"/>
    </location>
</feature>
<comment type="caution">
    <text evidence="2">The sequence shown here is derived from an EMBL/GenBank/DDBJ whole genome shotgun (WGS) entry which is preliminary data.</text>
</comment>
<dbReference type="InParanoid" id="A0A409W3J3"/>
<protein>
    <submittedName>
        <fullName evidence="2">Uncharacterized protein</fullName>
    </submittedName>
</protein>
<evidence type="ECO:0000313" key="2">
    <source>
        <dbReference type="EMBL" id="PPQ73063.1"/>
    </source>
</evidence>
<dbReference type="AlphaFoldDB" id="A0A409W3J3"/>
<name>A0A409W3J3_9AGAR</name>
<gene>
    <name evidence="2" type="ORF">CVT26_014655</name>
</gene>
<evidence type="ECO:0000313" key="3">
    <source>
        <dbReference type="Proteomes" id="UP000284706"/>
    </source>
</evidence>
<dbReference type="Proteomes" id="UP000284706">
    <property type="component" value="Unassembled WGS sequence"/>
</dbReference>
<proteinExistence type="predicted"/>
<dbReference type="EMBL" id="NHYE01005425">
    <property type="protein sequence ID" value="PPQ73063.1"/>
    <property type="molecule type" value="Genomic_DNA"/>
</dbReference>
<accession>A0A409W3J3</accession>
<organism evidence="2 3">
    <name type="scientific">Gymnopilus dilepis</name>
    <dbReference type="NCBI Taxonomy" id="231916"/>
    <lineage>
        <taxon>Eukaryota</taxon>
        <taxon>Fungi</taxon>
        <taxon>Dikarya</taxon>
        <taxon>Basidiomycota</taxon>
        <taxon>Agaricomycotina</taxon>
        <taxon>Agaricomycetes</taxon>
        <taxon>Agaricomycetidae</taxon>
        <taxon>Agaricales</taxon>
        <taxon>Agaricineae</taxon>
        <taxon>Hymenogastraceae</taxon>
        <taxon>Gymnopilus</taxon>
    </lineage>
</organism>